<keyword evidence="11" id="KW-0479">Metal-binding</keyword>
<dbReference type="Gene3D" id="3.30.420.10">
    <property type="entry name" value="Ribonuclease H-like superfamily/Ribonuclease H"/>
    <property type="match status" value="1"/>
</dbReference>
<evidence type="ECO:0000259" key="14">
    <source>
        <dbReference type="PROSITE" id="PS50994"/>
    </source>
</evidence>
<evidence type="ECO:0000313" key="16">
    <source>
        <dbReference type="Proteomes" id="UP000653454"/>
    </source>
</evidence>
<dbReference type="InterPro" id="IPR001584">
    <property type="entry name" value="Integrase_cat-core"/>
</dbReference>
<evidence type="ECO:0000256" key="6">
    <source>
        <dbReference type="ARBA" id="ARBA00022750"/>
    </source>
</evidence>
<dbReference type="InterPro" id="IPR021109">
    <property type="entry name" value="Peptidase_aspartic_dom_sf"/>
</dbReference>
<feature type="region of interest" description="Disordered" evidence="12">
    <location>
        <begin position="1712"/>
        <end position="1770"/>
    </location>
</feature>
<dbReference type="CDD" id="cd09274">
    <property type="entry name" value="RNase_HI_RT_Ty3"/>
    <property type="match status" value="1"/>
</dbReference>
<dbReference type="EC" id="2.7.7.49" evidence="1"/>
<dbReference type="Gene3D" id="3.10.10.10">
    <property type="entry name" value="HIV Type 1 Reverse Transcriptase, subunit A, domain 1"/>
    <property type="match status" value="1"/>
</dbReference>
<dbReference type="InterPro" id="IPR001878">
    <property type="entry name" value="Znf_CCHC"/>
</dbReference>
<keyword evidence="10" id="KW-0511">Multifunctional enzyme</keyword>
<dbReference type="Proteomes" id="UP000653454">
    <property type="component" value="Unassembled WGS sequence"/>
</dbReference>
<protein>
    <recommendedName>
        <fullName evidence="1">RNA-directed DNA polymerase</fullName>
        <ecNumber evidence="1">2.7.7.49</ecNumber>
    </recommendedName>
</protein>
<evidence type="ECO:0000256" key="12">
    <source>
        <dbReference type="SAM" id="MobiDB-lite"/>
    </source>
</evidence>
<dbReference type="GO" id="GO:0042575">
    <property type="term" value="C:DNA polymerase complex"/>
    <property type="evidence" value="ECO:0007669"/>
    <property type="project" value="UniProtKB-ARBA"/>
</dbReference>
<dbReference type="GO" id="GO:0003964">
    <property type="term" value="F:RNA-directed DNA polymerase activity"/>
    <property type="evidence" value="ECO:0007669"/>
    <property type="project" value="UniProtKB-KW"/>
</dbReference>
<dbReference type="PANTHER" id="PTHR37984">
    <property type="entry name" value="PROTEIN CBG26694"/>
    <property type="match status" value="1"/>
</dbReference>
<dbReference type="Gene3D" id="4.10.60.10">
    <property type="entry name" value="Zinc finger, CCHC-type"/>
    <property type="match status" value="1"/>
</dbReference>
<dbReference type="InterPro" id="IPR043128">
    <property type="entry name" value="Rev_trsase/Diguanyl_cyclase"/>
</dbReference>
<dbReference type="GO" id="GO:0003677">
    <property type="term" value="F:DNA binding"/>
    <property type="evidence" value="ECO:0007669"/>
    <property type="project" value="UniProtKB-KW"/>
</dbReference>
<dbReference type="SUPFAM" id="SSF50630">
    <property type="entry name" value="Acid proteases"/>
    <property type="match status" value="1"/>
</dbReference>
<dbReference type="FunFam" id="3.30.420.10:FF:000063">
    <property type="entry name" value="Retrovirus-related Pol polyprotein from transposon 297-like Protein"/>
    <property type="match status" value="1"/>
</dbReference>
<dbReference type="Pfam" id="PF17921">
    <property type="entry name" value="Integrase_H2C2"/>
    <property type="match status" value="1"/>
</dbReference>
<evidence type="ECO:0000256" key="2">
    <source>
        <dbReference type="ARBA" id="ARBA00022670"/>
    </source>
</evidence>
<keyword evidence="5" id="KW-0540">Nuclease</keyword>
<dbReference type="FunFam" id="3.30.70.270:FF:000026">
    <property type="entry name" value="Transposon Ty3-G Gag-Pol polyprotein"/>
    <property type="match status" value="1"/>
</dbReference>
<dbReference type="Gene3D" id="3.30.70.270">
    <property type="match status" value="2"/>
</dbReference>
<dbReference type="InterPro" id="IPR036875">
    <property type="entry name" value="Znf_CCHC_sf"/>
</dbReference>
<dbReference type="PANTHER" id="PTHR37984:SF5">
    <property type="entry name" value="PROTEIN NYNRIN-LIKE"/>
    <property type="match status" value="1"/>
</dbReference>
<evidence type="ECO:0000256" key="10">
    <source>
        <dbReference type="ARBA" id="ARBA00023268"/>
    </source>
</evidence>
<dbReference type="Pfam" id="PF00665">
    <property type="entry name" value="rve"/>
    <property type="match status" value="1"/>
</dbReference>
<dbReference type="Pfam" id="PF05380">
    <property type="entry name" value="Peptidase_A17"/>
    <property type="match status" value="1"/>
</dbReference>
<feature type="compositionally biased region" description="Polar residues" evidence="12">
    <location>
        <begin position="1712"/>
        <end position="1722"/>
    </location>
</feature>
<evidence type="ECO:0000259" key="13">
    <source>
        <dbReference type="PROSITE" id="PS50158"/>
    </source>
</evidence>
<keyword evidence="7" id="KW-0255">Endonuclease</keyword>
<dbReference type="GO" id="GO:0006508">
    <property type="term" value="P:proteolysis"/>
    <property type="evidence" value="ECO:0007669"/>
    <property type="project" value="UniProtKB-KW"/>
</dbReference>
<keyword evidence="7" id="KW-0378">Hydrolase</keyword>
<dbReference type="SUPFAM" id="SSF57756">
    <property type="entry name" value="Retrovirus zinc finger-like domains"/>
    <property type="match status" value="1"/>
</dbReference>
<dbReference type="InterPro" id="IPR008042">
    <property type="entry name" value="Retrotrans_Pao"/>
</dbReference>
<dbReference type="SUPFAM" id="SSF53098">
    <property type="entry name" value="Ribonuclease H-like"/>
    <property type="match status" value="1"/>
</dbReference>
<feature type="compositionally biased region" description="Basic residues" evidence="12">
    <location>
        <begin position="1793"/>
        <end position="1804"/>
    </location>
</feature>
<dbReference type="Pfam" id="PF17919">
    <property type="entry name" value="RT_RNaseH_2"/>
    <property type="match status" value="1"/>
</dbReference>
<gene>
    <name evidence="15" type="ORF">PLXY2_LOCUS6019</name>
</gene>
<evidence type="ECO:0000256" key="3">
    <source>
        <dbReference type="ARBA" id="ARBA00022679"/>
    </source>
</evidence>
<evidence type="ECO:0000256" key="7">
    <source>
        <dbReference type="ARBA" id="ARBA00022759"/>
    </source>
</evidence>
<name>A0A8S4EL89_PLUXY</name>
<dbReference type="EMBL" id="CAJHNJ030000018">
    <property type="protein sequence ID" value="CAG9116359.1"/>
    <property type="molecule type" value="Genomic_DNA"/>
</dbReference>
<keyword evidence="4" id="KW-0548">Nucleotidyltransferase</keyword>
<evidence type="ECO:0000313" key="15">
    <source>
        <dbReference type="EMBL" id="CAG9116359.1"/>
    </source>
</evidence>
<feature type="domain" description="Integrase catalytic" evidence="14">
    <location>
        <begin position="1444"/>
        <end position="1600"/>
    </location>
</feature>
<dbReference type="InterPro" id="IPR041577">
    <property type="entry name" value="RT_RNaseH_2"/>
</dbReference>
<evidence type="ECO:0000256" key="1">
    <source>
        <dbReference type="ARBA" id="ARBA00012493"/>
    </source>
</evidence>
<evidence type="ECO:0000256" key="4">
    <source>
        <dbReference type="ARBA" id="ARBA00022695"/>
    </source>
</evidence>
<feature type="region of interest" description="Disordered" evidence="12">
    <location>
        <begin position="1783"/>
        <end position="1807"/>
    </location>
</feature>
<dbReference type="InterPro" id="IPR000477">
    <property type="entry name" value="RT_dom"/>
</dbReference>
<dbReference type="InterPro" id="IPR012337">
    <property type="entry name" value="RNaseH-like_sf"/>
</dbReference>
<evidence type="ECO:0000256" key="5">
    <source>
        <dbReference type="ARBA" id="ARBA00022722"/>
    </source>
</evidence>
<dbReference type="GO" id="GO:0004519">
    <property type="term" value="F:endonuclease activity"/>
    <property type="evidence" value="ECO:0007669"/>
    <property type="project" value="UniProtKB-KW"/>
</dbReference>
<keyword evidence="8" id="KW-0695">RNA-directed DNA polymerase</keyword>
<dbReference type="Pfam" id="PF00078">
    <property type="entry name" value="RVT_1"/>
    <property type="match status" value="1"/>
</dbReference>
<sequence length="1845" mass="206170">MFRQTVIDESDRKYQLILWRESPDQPLLTYELCTNTYGLRCSPYIANRTILELAEQERESLPRAAAVLRTDVYVDDIITGTDSESDALSLQQELITLMKSGGYELRKWISNSSAILQGLPDDHKQLPLLFENSENPHTVAVLGVLYDPVRDVFSYKLNLGASSSDTKRSILSVVARIFDPKGWICPVVYWVKCLLQRFWLNKLDWNDPLPSDLLREWQAFREDLVNLKRLAIPRCTMTKPASSYSLHGFCDASELGFAEVVYLRSSNQDGSVSVHLLMAKSKVAPLRTRPTIPKLELCGAVLLVKLLNHVSLCLQRSVEFEEIVGWTDSMISLAWINTSPHTLQVYEANRVSQIQNSAVTITWRHVPGNLNPADVASRGSTASTLLSHPLWWEPAWLTQHESAWASREVERPSELPVATSANLKLPACENYSSAIMSASVTPFFGAISTFDHHNQDWVTFRSRLQQWFIANELDKESDKAGVKRRAILLSALSDESYQLASNLVLPKTLDVVDYDDIVKALDQHFTQKHCGFAERRHFYVAVQQPGESHAQWAARLRGLAAHCKFKNLEEALLDKFVMGMAPGAEREKLFSMDIEELTLAKAVELASSVRTARAAAAAAAAPPAAAASDAVFKIDKGRDPDRSSVPSEEKCSVCGRKSHKANVCRFAKFKCTKCNQRGHLRRMCKTVKYLEAEANSEGDDGELFVIRCTGGAPMIETVLINNVQLKFEVDSGSTVTAISDKTYYSHFSQVSLGQSRKNLISYTGGKIKCLGTAQLPVTYSGKTFILDVYVIVGGGPPILGRDFISKFGLELSPIKYCDQPTSADDNSLSAILTKYSDVFENRLGCFNKFKIKLKLKDNATPIFFKARPVAFALREKIETEINRLLDADVIERVDHAEYASPVVPVLKADGTVRLCADYSQTINKQLHVERYPLPTAHELFARLHGGQQFTKLDMSSAYAQFPIVDDDSITCINTHKGLYRYKRLIFGLSSAPAIFQRAMESILGIDGVLVFLDDVCITGKDKEEHLGRLKLVLERFKEAGLTLRKDKCDFFQDEITYLGYVINKNGIKKSQDKVKAILEAPAPTNLSELQSFLGLVNYYRSFVPNASSVLAPLYDLLKKGASWLWSNEQNDAFKSIKKLLGSDKVLAHFNPDAKLILTVDAGPRGLGAILSQVGGDGVERPISYASRTLNAAERKYSQIQKEATAIIFGVRRYHQYLYARSEPFVLRTDHKPLLAIFGSQRGVPEVSANRLQRYALFLSSYNYVIEYVKSAENSADYLSRASLPEPVCQESEGPGAGRAGDVSSSAYVNFVVEGALPVTREQLSRETHDDVILQQVIRYVCDGWPRKIQDPLIKPYFLCKLELSYERGCLMRGHKVVIPEKLRQKVLSELHNSHLGIVKTKAVARSKFWFPKIDTTIENMINNCSVCLSLRATPPRSPIVSWPYPSEPFERVHIDFLGPINNEMFLVIVDAYTKWVECVNMKNNITSTNLINKLFEYMSRFGIMRTLVSDNGTSFTSEQFNQFCKLNGISHVTTPAYHPASNGQAENCVRIVKKGIKSALSAGGSVNDVNNRLLKYLFDYRSSVHSTTGESPASLVFGWQPRTRLDLLLPPAPPSSSPLANKVQHKQSLQNDNHGGIIRKDFLPGDVVLFKQYINKNRFHWTKGIILKKEGSILFMIKDISNGIVHKRHKNQIISFKGQLDEHYNFDLDTSVTSGEGSSLENGSPVDLRPDGSPAGAAPPPAAGPASPRADDDDDDDAPPPDTEPVSTRLTLGLRNIPKVDYKRQALDWNPQGKRKRGRPKQTWRRSIDAEMQDAEMTWSEVKLAAVDRQRWITVVSALCPTGGS</sequence>
<dbReference type="SUPFAM" id="SSF56672">
    <property type="entry name" value="DNA/RNA polymerases"/>
    <property type="match status" value="2"/>
</dbReference>
<keyword evidence="2" id="KW-0645">Protease</keyword>
<dbReference type="InterPro" id="IPR043502">
    <property type="entry name" value="DNA/RNA_pol_sf"/>
</dbReference>
<accession>A0A8S4EL89</accession>
<keyword evidence="11" id="KW-0862">Zinc</keyword>
<dbReference type="FunFam" id="3.10.20.370:FF:000001">
    <property type="entry name" value="Retrovirus-related Pol polyprotein from transposon 17.6-like protein"/>
    <property type="match status" value="1"/>
</dbReference>
<dbReference type="GO" id="GO:0008270">
    <property type="term" value="F:zinc ion binding"/>
    <property type="evidence" value="ECO:0007669"/>
    <property type="project" value="UniProtKB-KW"/>
</dbReference>
<dbReference type="PROSITE" id="PS50994">
    <property type="entry name" value="INTEGRASE"/>
    <property type="match status" value="1"/>
</dbReference>
<keyword evidence="16" id="KW-1185">Reference proteome</keyword>
<keyword evidence="11" id="KW-0863">Zinc-finger</keyword>
<keyword evidence="9" id="KW-0238">DNA-binding</keyword>
<reference evidence="15" key="1">
    <citation type="submission" date="2020-11" db="EMBL/GenBank/DDBJ databases">
        <authorList>
            <person name="Whiteford S."/>
        </authorList>
    </citation>
    <scope>NUCLEOTIDE SEQUENCE</scope>
</reference>
<dbReference type="InterPro" id="IPR036397">
    <property type="entry name" value="RNaseH_sf"/>
</dbReference>
<dbReference type="CDD" id="cd01647">
    <property type="entry name" value="RT_LTR"/>
    <property type="match status" value="1"/>
</dbReference>
<dbReference type="FunFam" id="1.10.340.70:FF:000003">
    <property type="entry name" value="Protein CBG25708"/>
    <property type="match status" value="1"/>
</dbReference>
<keyword evidence="3" id="KW-0808">Transferase</keyword>
<comment type="caution">
    <text evidence="15">The sequence shown here is derived from an EMBL/GenBank/DDBJ whole genome shotgun (WGS) entry which is preliminary data.</text>
</comment>
<dbReference type="InterPro" id="IPR050951">
    <property type="entry name" value="Retrovirus_Pol_polyprotein"/>
</dbReference>
<dbReference type="GO" id="GO:0015074">
    <property type="term" value="P:DNA integration"/>
    <property type="evidence" value="ECO:0007669"/>
    <property type="project" value="InterPro"/>
</dbReference>
<dbReference type="Gene3D" id="2.40.70.10">
    <property type="entry name" value="Acid Proteases"/>
    <property type="match status" value="1"/>
</dbReference>
<dbReference type="GO" id="GO:0004190">
    <property type="term" value="F:aspartic-type endopeptidase activity"/>
    <property type="evidence" value="ECO:0007669"/>
    <property type="project" value="UniProtKB-KW"/>
</dbReference>
<feature type="domain" description="CCHC-type" evidence="13">
    <location>
        <begin position="670"/>
        <end position="685"/>
    </location>
</feature>
<organism evidence="15 16">
    <name type="scientific">Plutella xylostella</name>
    <name type="common">Diamondback moth</name>
    <name type="synonym">Plutella maculipennis</name>
    <dbReference type="NCBI Taxonomy" id="51655"/>
    <lineage>
        <taxon>Eukaryota</taxon>
        <taxon>Metazoa</taxon>
        <taxon>Ecdysozoa</taxon>
        <taxon>Arthropoda</taxon>
        <taxon>Hexapoda</taxon>
        <taxon>Insecta</taxon>
        <taxon>Pterygota</taxon>
        <taxon>Neoptera</taxon>
        <taxon>Endopterygota</taxon>
        <taxon>Lepidoptera</taxon>
        <taxon>Glossata</taxon>
        <taxon>Ditrysia</taxon>
        <taxon>Yponomeutoidea</taxon>
        <taxon>Plutellidae</taxon>
        <taxon>Plutella</taxon>
    </lineage>
</organism>
<proteinExistence type="predicted"/>
<evidence type="ECO:0000256" key="11">
    <source>
        <dbReference type="PROSITE-ProRule" id="PRU00047"/>
    </source>
</evidence>
<evidence type="ECO:0000256" key="9">
    <source>
        <dbReference type="ARBA" id="ARBA00023125"/>
    </source>
</evidence>
<evidence type="ECO:0000256" key="8">
    <source>
        <dbReference type="ARBA" id="ARBA00022918"/>
    </source>
</evidence>
<dbReference type="InterPro" id="IPR041588">
    <property type="entry name" value="Integrase_H2C2"/>
</dbReference>
<dbReference type="SMART" id="SM00343">
    <property type="entry name" value="ZnF_C2HC"/>
    <property type="match status" value="2"/>
</dbReference>
<keyword evidence="6" id="KW-0064">Aspartyl protease</keyword>
<dbReference type="Gene3D" id="1.10.340.70">
    <property type="match status" value="1"/>
</dbReference>
<dbReference type="PROSITE" id="PS50158">
    <property type="entry name" value="ZF_CCHC"/>
    <property type="match status" value="1"/>
</dbReference>